<dbReference type="SUPFAM" id="SSF52172">
    <property type="entry name" value="CheY-like"/>
    <property type="match status" value="1"/>
</dbReference>
<dbReference type="InterPro" id="IPR000700">
    <property type="entry name" value="PAS-assoc_C"/>
</dbReference>
<dbReference type="STRING" id="572479.Hprae_0159"/>
<evidence type="ECO:0000256" key="2">
    <source>
        <dbReference type="ARBA" id="ARBA00024867"/>
    </source>
</evidence>
<evidence type="ECO:0000256" key="3">
    <source>
        <dbReference type="PROSITE-ProRule" id="PRU00169"/>
    </source>
</evidence>
<dbReference type="Proteomes" id="UP000006866">
    <property type="component" value="Chromosome"/>
</dbReference>
<dbReference type="Gene3D" id="3.30.70.270">
    <property type="match status" value="1"/>
</dbReference>
<dbReference type="Pfam" id="PF00990">
    <property type="entry name" value="GGDEF"/>
    <property type="match status" value="1"/>
</dbReference>
<dbReference type="InterPro" id="IPR001789">
    <property type="entry name" value="Sig_transdc_resp-reg_receiver"/>
</dbReference>
<dbReference type="eggNOG" id="COG2199">
    <property type="taxonomic scope" value="Bacteria"/>
</dbReference>
<dbReference type="InterPro" id="IPR043128">
    <property type="entry name" value="Rev_trsase/Diguanyl_cyclase"/>
</dbReference>
<dbReference type="EMBL" id="CP002175">
    <property type="protein sequence ID" value="ADO76317.1"/>
    <property type="molecule type" value="Genomic_DNA"/>
</dbReference>
<dbReference type="InterPro" id="IPR035965">
    <property type="entry name" value="PAS-like_dom_sf"/>
</dbReference>
<keyword evidence="3" id="KW-0597">Phosphoprotein</keyword>
<dbReference type="InterPro" id="IPR000014">
    <property type="entry name" value="PAS"/>
</dbReference>
<dbReference type="Pfam" id="PF13426">
    <property type="entry name" value="PAS_9"/>
    <property type="match status" value="2"/>
</dbReference>
<accession>E3DMC4</accession>
<dbReference type="InterPro" id="IPR013656">
    <property type="entry name" value="PAS_4"/>
</dbReference>
<gene>
    <name evidence="8" type="ordered locus">Hprae_0159</name>
</gene>
<dbReference type="PANTHER" id="PTHR44757:SF2">
    <property type="entry name" value="BIOFILM ARCHITECTURE MAINTENANCE PROTEIN MBAA"/>
    <property type="match status" value="1"/>
</dbReference>
<dbReference type="PROSITE" id="PS50112">
    <property type="entry name" value="PAS"/>
    <property type="match status" value="1"/>
</dbReference>
<dbReference type="GO" id="GO:0000160">
    <property type="term" value="P:phosphorelay signal transduction system"/>
    <property type="evidence" value="ECO:0007669"/>
    <property type="project" value="InterPro"/>
</dbReference>
<evidence type="ECO:0000259" key="6">
    <source>
        <dbReference type="PROSITE" id="PS50113"/>
    </source>
</evidence>
<evidence type="ECO:0000313" key="8">
    <source>
        <dbReference type="EMBL" id="ADO76317.1"/>
    </source>
</evidence>
<dbReference type="PANTHER" id="PTHR44757">
    <property type="entry name" value="DIGUANYLATE CYCLASE DGCP"/>
    <property type="match status" value="1"/>
</dbReference>
<dbReference type="Gene3D" id="3.40.50.2300">
    <property type="match status" value="1"/>
</dbReference>
<dbReference type="InterPro" id="IPR000160">
    <property type="entry name" value="GGDEF_dom"/>
</dbReference>
<dbReference type="KEGG" id="hpk:Hprae_0159"/>
<organism evidence="8 9">
    <name type="scientific">Halanaerobium praevalens (strain ATCC 33744 / DSM 2228 / GSL)</name>
    <dbReference type="NCBI Taxonomy" id="572479"/>
    <lineage>
        <taxon>Bacteria</taxon>
        <taxon>Bacillati</taxon>
        <taxon>Bacillota</taxon>
        <taxon>Clostridia</taxon>
        <taxon>Halanaerobiales</taxon>
        <taxon>Halanaerobiaceae</taxon>
        <taxon>Halanaerobium</taxon>
    </lineage>
</organism>
<dbReference type="InterPro" id="IPR029787">
    <property type="entry name" value="Nucleotide_cyclase"/>
</dbReference>
<evidence type="ECO:0000313" key="9">
    <source>
        <dbReference type="Proteomes" id="UP000006866"/>
    </source>
</evidence>
<protein>
    <recommendedName>
        <fullName evidence="1">Stage 0 sporulation protein A homolog</fullName>
    </recommendedName>
</protein>
<evidence type="ECO:0000256" key="1">
    <source>
        <dbReference type="ARBA" id="ARBA00018672"/>
    </source>
</evidence>
<dbReference type="AlphaFoldDB" id="E3DMC4"/>
<feature type="domain" description="PAC" evidence="6">
    <location>
        <begin position="200"/>
        <end position="252"/>
    </location>
</feature>
<reference evidence="9" key="1">
    <citation type="submission" date="2010-10" db="EMBL/GenBank/DDBJ databases">
        <title>The complete genome of Halanaerobium praevalens DSM 2228.</title>
        <authorList>
            <consortium name="US DOE Joint Genome Institute (JGI-PGF)"/>
            <person name="Lucas S."/>
            <person name="Copeland A."/>
            <person name="Lapidus A."/>
            <person name="Glavina del Rio T."/>
            <person name="Dalin E."/>
            <person name="Tice H."/>
            <person name="Bruce D."/>
            <person name="Goodwin L."/>
            <person name="Pitluck S."/>
            <person name="Kyrpides N."/>
            <person name="Mavromatis K."/>
            <person name="Ivanova N."/>
            <person name="Ovchinnikova G."/>
            <person name="Chertkov O."/>
            <person name="Detter J.C."/>
            <person name="Han C."/>
            <person name="Larimer F."/>
            <person name="Land M."/>
            <person name="Hauser L."/>
            <person name="Markowitz V."/>
            <person name="Cheng J.-F."/>
            <person name="Hugenholtz P."/>
            <person name="Woyke T."/>
            <person name="Wu D."/>
            <person name="Tindall B."/>
            <person name="Pomrenke H.G."/>
            <person name="Brambilla E."/>
            <person name="Klenk H.-P."/>
            <person name="Eisen J.A."/>
        </authorList>
    </citation>
    <scope>NUCLEOTIDE SEQUENCE [LARGE SCALE GENOMIC DNA]</scope>
    <source>
        <strain evidence="9">ATCC 33744 / DSM 2228 / GSL</strain>
    </source>
</reference>
<dbReference type="OrthoDB" id="9783388at2"/>
<feature type="domain" description="Response regulatory" evidence="4">
    <location>
        <begin position="3"/>
        <end position="117"/>
    </location>
</feature>
<evidence type="ECO:0000259" key="7">
    <source>
        <dbReference type="PROSITE" id="PS50887"/>
    </source>
</evidence>
<dbReference type="NCBIfam" id="TIGR00229">
    <property type="entry name" value="sensory_box"/>
    <property type="match status" value="3"/>
</dbReference>
<dbReference type="PATRIC" id="fig|572479.3.peg.160"/>
<proteinExistence type="predicted"/>
<keyword evidence="9" id="KW-1185">Reference proteome</keyword>
<dbReference type="Pfam" id="PF00072">
    <property type="entry name" value="Response_reg"/>
    <property type="match status" value="1"/>
</dbReference>
<feature type="modified residue" description="4-aspartylphosphate" evidence="3">
    <location>
        <position position="56"/>
    </location>
</feature>
<dbReference type="NCBIfam" id="TIGR00254">
    <property type="entry name" value="GGDEF"/>
    <property type="match status" value="1"/>
</dbReference>
<dbReference type="Gene3D" id="3.30.450.20">
    <property type="entry name" value="PAS domain"/>
    <property type="match status" value="3"/>
</dbReference>
<dbReference type="PROSITE" id="PS50110">
    <property type="entry name" value="RESPONSE_REGULATORY"/>
    <property type="match status" value="1"/>
</dbReference>
<dbReference type="SUPFAM" id="SSF55073">
    <property type="entry name" value="Nucleotide cyclase"/>
    <property type="match status" value="1"/>
</dbReference>
<dbReference type="SMART" id="SM00267">
    <property type="entry name" value="GGDEF"/>
    <property type="match status" value="1"/>
</dbReference>
<dbReference type="HOGENOM" id="CLU_412047_0_0_9"/>
<dbReference type="SUPFAM" id="SSF55785">
    <property type="entry name" value="PYP-like sensor domain (PAS domain)"/>
    <property type="match status" value="3"/>
</dbReference>
<evidence type="ECO:0000259" key="4">
    <source>
        <dbReference type="PROSITE" id="PS50110"/>
    </source>
</evidence>
<dbReference type="PROSITE" id="PS50887">
    <property type="entry name" value="GGDEF"/>
    <property type="match status" value="1"/>
</dbReference>
<feature type="domain" description="GGDEF" evidence="7">
    <location>
        <begin position="532"/>
        <end position="666"/>
    </location>
</feature>
<dbReference type="InterPro" id="IPR011006">
    <property type="entry name" value="CheY-like_superfamily"/>
</dbReference>
<dbReference type="SMART" id="SM00448">
    <property type="entry name" value="REC"/>
    <property type="match status" value="1"/>
</dbReference>
<evidence type="ECO:0000259" key="5">
    <source>
        <dbReference type="PROSITE" id="PS50112"/>
    </source>
</evidence>
<dbReference type="PROSITE" id="PS50113">
    <property type="entry name" value="PAC"/>
    <property type="match status" value="1"/>
</dbReference>
<feature type="domain" description="PAS" evidence="5">
    <location>
        <begin position="253"/>
        <end position="323"/>
    </location>
</feature>
<reference evidence="8 9" key="2">
    <citation type="journal article" date="2011" name="Stand. Genomic Sci.">
        <title>Complete genome sequence of the extremely halophilic Halanaerobium praevalens type strain (GSL).</title>
        <authorList>
            <person name="Ivanova N."/>
            <person name="Sikorski J."/>
            <person name="Chertkov O."/>
            <person name="Nolan M."/>
            <person name="Lucas S."/>
            <person name="Hammon N."/>
            <person name="Deshpande S."/>
            <person name="Cheng J.F."/>
            <person name="Tapia R."/>
            <person name="Han C."/>
            <person name="Goodwin L."/>
            <person name="Pitluck S."/>
            <person name="Huntemann M."/>
            <person name="Liolios K."/>
            <person name="Pagani I."/>
            <person name="Mavromatis K."/>
            <person name="Ovchinikova G."/>
            <person name="Pati A."/>
            <person name="Chen A."/>
            <person name="Palaniappan K."/>
            <person name="Land M."/>
            <person name="Hauser L."/>
            <person name="Brambilla E.M."/>
            <person name="Kannan K.P."/>
            <person name="Rohde M."/>
            <person name="Tindall B.J."/>
            <person name="Goker M."/>
            <person name="Detter J.C."/>
            <person name="Woyke T."/>
            <person name="Bristow J."/>
            <person name="Eisen J.A."/>
            <person name="Markowitz V."/>
            <person name="Hugenholtz P."/>
            <person name="Kyrpides N.C."/>
            <person name="Klenk H.P."/>
            <person name="Lapidus A."/>
        </authorList>
    </citation>
    <scope>NUCLEOTIDE SEQUENCE [LARGE SCALE GENOMIC DNA]</scope>
    <source>
        <strain evidence="9">ATCC 33744 / DSM 2228 / GSL</strain>
    </source>
</reference>
<comment type="function">
    <text evidence="2">May play the central regulatory role in sporulation. It may be an element of the effector pathway responsible for the activation of sporulation genes in response to nutritional stress. Spo0A may act in concert with spo0H (a sigma factor) to control the expression of some genes that are critical to the sporulation process.</text>
</comment>
<dbReference type="Pfam" id="PF08448">
    <property type="entry name" value="PAS_4"/>
    <property type="match status" value="1"/>
</dbReference>
<dbReference type="InterPro" id="IPR052155">
    <property type="entry name" value="Biofilm_reg_signaling"/>
</dbReference>
<dbReference type="RefSeq" id="WP_014552352.1">
    <property type="nucleotide sequence ID" value="NC_017455.1"/>
</dbReference>
<dbReference type="CDD" id="cd01949">
    <property type="entry name" value="GGDEF"/>
    <property type="match status" value="1"/>
</dbReference>
<sequence length="666" mass="77688">MKKIFVVEDSKLDKNKIKAVLSELNYELRYFNRAKKVLQVLKNSSQSEFPDLILIDLILAGQISGYQLGVEIKNNYQLPIIFLTGLAKIDQASTNSDLFLTRPIKKKDLKENIQLLLEKKKFNNSNLDKLNKKIVNKLEKQIWYYKDPYTYKLVNASYAQFLGKNEADFFNQNIFNILDLKRAEKIIVENIDIFMEKKLIEKERWIKNSQGESRLLAIKKSPVFDQKGNVQSIFCQADDITEKNILENELRKNRDNLQRIIETIPDMIFLINKNGDILDFWTGDDSKLFYSKDKIIRKNLENILTKAEYKLFQEKSNQLFQNEGTVSFEYSLVIKQVKKFFEAKMINLNSQKNDSRIIVSVRDVSARKNTNLKLRNLSKEYEIILSNVDNAIFLLSVEGEEFRYQRLNCFHEKTTGLKSKEVKGKTPLEVFDKKTALNILKKYKKCVTEKKIISYEEELDLPAGKKIWLTKLTPVIINGKVEKIVGSSLDITENKRKEKEIEYLSFHDKMTGLYNRRYFENELKRLETSRKLPIAILIADLDNLKYINDQFGHLKGDQYIKIAAEIIKNSTREADIAARIGGDEFALILPETTLKEADLIYQRIKKQEKNYLETKDAIKTFSISIGYAVKTSPKLKLKEVFKLADQKMYQAKAKKKKNGLNYRANY</sequence>
<name>E3DMC4_HALPG</name>